<dbReference type="InterPro" id="IPR027417">
    <property type="entry name" value="P-loop_NTPase"/>
</dbReference>
<evidence type="ECO:0008006" key="5">
    <source>
        <dbReference type="Google" id="ProtNLM"/>
    </source>
</evidence>
<protein>
    <recommendedName>
        <fullName evidence="5">Orc1-like AAA ATPase domain-containing protein</fullName>
    </recommendedName>
</protein>
<dbReference type="InterPro" id="IPR053159">
    <property type="entry name" value="Hybrid_Histidine_Kinase"/>
</dbReference>
<evidence type="ECO:0000313" key="4">
    <source>
        <dbReference type="Proteomes" id="UP001530315"/>
    </source>
</evidence>
<dbReference type="Pfam" id="PF13191">
    <property type="entry name" value="AAA_16"/>
    <property type="match status" value="1"/>
</dbReference>
<dbReference type="InterPro" id="IPR049227">
    <property type="entry name" value="DUF6824"/>
</dbReference>
<dbReference type="EMBL" id="JALLAZ020001493">
    <property type="protein sequence ID" value="KAL3774041.1"/>
    <property type="molecule type" value="Genomic_DNA"/>
</dbReference>
<sequence length="1564" mass="175669">MVVMWYLADTECLHKDSTITIVPRQNDVLFGKGNAINNHPGNLHFRYIVDSHKGLYREEDDKKQKRRIAMDIVNKFYSAIGGRFLGEVKDASGGGNIGVVSDGISVHPKILAKNWAAVTTEKVVLKVLHRLREKIASNDHCELSGHNENGYDRITLGMVGSVQHSASRICLWDGNAKGNEARCAPMSDFRLSNESYRADQPDHSSAVTNKLQDWIAFHRFNLVKEDGKLTDVSYLRRTYLEQVTKILQSLVEKIIGGRKCDERGDNSRSCEEEISIHPRLIVIANVIVCRPNTWVGKRPCEGIFADFVGWGDSNHCDKDETWNKYLAMDALGRMAYTMCMMGEGPCVFKASKTATSLSNALSLHEGATVANDVEVEIIDMLRKSSRTTTSEEIDGSGPISIMLDAGIPFPLCRFVSDLMDDDYSGVFRSEYSFSSFKDVLSDLKKMVDDPERFLLWSSPDRWKLDFGKKLYGRDAHMKVLMDAADQVARSPDDPMPYGHSGFAGIRSEVIMVSGHSGSGKSQLVRVGGLRLVNKGWRFLKCKFDREAHPEPLSILAHAFEEYFGSFTSSSTYGLQHSRDRLSPVFDLEEAYSRCSQELRARLKITIDLEGLAILADHIPSLRLVVDMALPLTTTAVNEAMMAYLLRKLLEVLSSKRTPILFFFDDLQWADPLSLALLTTLVKGSGPDLLQLSSVNISKQSGSEGVQQEDDKLYIMFVGSYRDNEVDENHPLINVLHKFQSDTAINMTTIQLSGFSFETLNEMLSESLCMPVRRVRSLSELIILKTDGQPLHVNVFIQALTADSLLTHSFTRGWEWDADSIDIFPITDSVAELYTFKLRRLPRDTLLGLQILSCFGSQTEQRVLRLVANYDGERSVDINAAIHVAMSIGLVEQAAHLVRFTHDMIQKATIESICNEDLVPLLRKLIGSILHSSSSTGELGSVLFVVVDLVNRIGSDAKSSEQERVTFANLHLQAGLKAIAAPDFAGAAKYAEKGIAFLSDTCWETDYDLSLGLYETAVVSHFSNLTGDRDMLMNRMGAVFEFAKDFSDKFNTHCVWIKILAMTDLSRAIEEGLNALERLGEPLDLSNIDYNAVRDELVKRKSQFPGERRKNFLSTNHLIDCNKVRAMKIMSSLLGYYIQTKPIHAAFVCCRMIDMSMNHGHCEDSVHAAAGFAGALVTTLGDIDEGSAWGHTTLSLMIMYNKQILIPSIHAMIYGIVFQWTEPLQSTLEPLAQGIRLSFATGNVECALSNTIFYLVRSFKCGKNIRLLTDEVEALARQHGNHFGNDASPDASVYTPLLQFVLTPLYNTLNELGGEDNRSKKGEPSFPFDKVRFVNNADILKYAMETKQNTYFKTILSQETSINFMSRNMDSALACADMYIGYFGKNFTTPVHTIFYEALITFYFMRRTGDERYQVRGEHALSKMKGLLIHSDWNFKNKLLLIEAEYHNTMKDFDKANLCYEASIKAAQEHRFIQEEAIAQELAGIFFLERGERRRSHSYFKHSLSCYQRWGAFAVVRRIGDFIRNEFGLDSMHTSVTVRTDDLLAPACASKGLTELSSKKRLCRD</sequence>
<evidence type="ECO:0000313" key="3">
    <source>
        <dbReference type="EMBL" id="KAL3774041.1"/>
    </source>
</evidence>
<evidence type="ECO:0000259" key="2">
    <source>
        <dbReference type="Pfam" id="PF20710"/>
    </source>
</evidence>
<dbReference type="InterPro" id="IPR041664">
    <property type="entry name" value="AAA_16"/>
</dbReference>
<reference evidence="3 4" key="1">
    <citation type="submission" date="2024-10" db="EMBL/GenBank/DDBJ databases">
        <title>Updated reference genomes for cyclostephanoid diatoms.</title>
        <authorList>
            <person name="Roberts W.R."/>
            <person name="Alverson A.J."/>
        </authorList>
    </citation>
    <scope>NUCLEOTIDE SEQUENCE [LARGE SCALE GENOMIC DNA]</scope>
    <source>
        <strain evidence="3 4">AJA276-08</strain>
    </source>
</reference>
<dbReference type="Pfam" id="PF20710">
    <property type="entry name" value="DUF6824"/>
    <property type="match status" value="1"/>
</dbReference>
<organism evidence="3 4">
    <name type="scientific">Stephanodiscus triporus</name>
    <dbReference type="NCBI Taxonomy" id="2934178"/>
    <lineage>
        <taxon>Eukaryota</taxon>
        <taxon>Sar</taxon>
        <taxon>Stramenopiles</taxon>
        <taxon>Ochrophyta</taxon>
        <taxon>Bacillariophyta</taxon>
        <taxon>Coscinodiscophyceae</taxon>
        <taxon>Thalassiosirophycidae</taxon>
        <taxon>Stephanodiscales</taxon>
        <taxon>Stephanodiscaceae</taxon>
        <taxon>Stephanodiscus</taxon>
    </lineage>
</organism>
<dbReference type="PANTHER" id="PTHR43642:SF1">
    <property type="entry name" value="HYBRID SIGNAL TRANSDUCTION HISTIDINE KINASE G"/>
    <property type="match status" value="1"/>
</dbReference>
<gene>
    <name evidence="3" type="ORF">ACHAW5_003956</name>
</gene>
<feature type="domain" description="DUF6824" evidence="2">
    <location>
        <begin position="27"/>
        <end position="133"/>
    </location>
</feature>
<comment type="caution">
    <text evidence="3">The sequence shown here is derived from an EMBL/GenBank/DDBJ whole genome shotgun (WGS) entry which is preliminary data.</text>
</comment>
<dbReference type="PANTHER" id="PTHR43642">
    <property type="entry name" value="HYBRID SIGNAL TRANSDUCTION HISTIDINE KINASE G"/>
    <property type="match status" value="1"/>
</dbReference>
<name>A0ABD3NGC1_9STRA</name>
<accession>A0ABD3NGC1</accession>
<proteinExistence type="predicted"/>
<feature type="domain" description="Orc1-like AAA ATPase" evidence="1">
    <location>
        <begin position="506"/>
        <end position="683"/>
    </location>
</feature>
<dbReference type="Proteomes" id="UP001530315">
    <property type="component" value="Unassembled WGS sequence"/>
</dbReference>
<keyword evidence="4" id="KW-1185">Reference proteome</keyword>
<evidence type="ECO:0000259" key="1">
    <source>
        <dbReference type="Pfam" id="PF13191"/>
    </source>
</evidence>
<dbReference type="SUPFAM" id="SSF52540">
    <property type="entry name" value="P-loop containing nucleoside triphosphate hydrolases"/>
    <property type="match status" value="1"/>
</dbReference>